<protein>
    <recommendedName>
        <fullName evidence="1">TfoX N-terminal domain-containing protein</fullName>
    </recommendedName>
</protein>
<keyword evidence="3" id="KW-1185">Reference proteome</keyword>
<dbReference type="KEGG" id="rru:Rru_A2207"/>
<evidence type="ECO:0000259" key="1">
    <source>
        <dbReference type="Pfam" id="PF04993"/>
    </source>
</evidence>
<evidence type="ECO:0000313" key="3">
    <source>
        <dbReference type="Proteomes" id="UP000001929"/>
    </source>
</evidence>
<sequence>MDDKERGRYVRALLPVMRAALGQVESRDMTDATGLYLDGVLFALVSGGRLHFRTDPINREDYDRWEATSGRESEFFSGGLPAGGQKFRVVPPFVLDDGDTLAQWGRAAWEAAKRARVPAHR</sequence>
<dbReference type="PATRIC" id="fig|269796.9.peg.2304"/>
<dbReference type="InterPro" id="IPR007076">
    <property type="entry name" value="TfoX_N"/>
</dbReference>
<name>Q2RS88_RHORT</name>
<gene>
    <name evidence="2" type="ordered locus">Rru_A2207</name>
</gene>
<proteinExistence type="predicted"/>
<feature type="domain" description="TfoX N-terminal" evidence="1">
    <location>
        <begin position="19"/>
        <end position="112"/>
    </location>
</feature>
<dbReference type="HOGENOM" id="CLU_2036223_0_0_5"/>
<evidence type="ECO:0000313" key="2">
    <source>
        <dbReference type="EMBL" id="ABC23007.1"/>
    </source>
</evidence>
<organism evidence="2 3">
    <name type="scientific">Rhodospirillum rubrum (strain ATCC 11170 / ATH 1.1.1 / DSM 467 / LMG 4362 / NCIMB 8255 / S1)</name>
    <dbReference type="NCBI Taxonomy" id="269796"/>
    <lineage>
        <taxon>Bacteria</taxon>
        <taxon>Pseudomonadati</taxon>
        <taxon>Pseudomonadota</taxon>
        <taxon>Alphaproteobacteria</taxon>
        <taxon>Rhodospirillales</taxon>
        <taxon>Rhodospirillaceae</taxon>
        <taxon>Rhodospirillum</taxon>
    </lineage>
</organism>
<dbReference type="RefSeq" id="WP_011390056.1">
    <property type="nucleotide sequence ID" value="NC_007643.1"/>
</dbReference>
<accession>Q2RS88</accession>
<dbReference type="Pfam" id="PF04993">
    <property type="entry name" value="TfoX_N"/>
    <property type="match status" value="1"/>
</dbReference>
<dbReference type="STRING" id="269796.Rru_A2207"/>
<dbReference type="SUPFAM" id="SSF159894">
    <property type="entry name" value="YgaC/TfoX-N like"/>
    <property type="match status" value="1"/>
</dbReference>
<dbReference type="Proteomes" id="UP000001929">
    <property type="component" value="Chromosome"/>
</dbReference>
<dbReference type="EnsemblBacteria" id="ABC23007">
    <property type="protein sequence ID" value="ABC23007"/>
    <property type="gene ID" value="Rru_A2207"/>
</dbReference>
<dbReference type="EMBL" id="CP000230">
    <property type="protein sequence ID" value="ABC23007.1"/>
    <property type="molecule type" value="Genomic_DNA"/>
</dbReference>
<dbReference type="AlphaFoldDB" id="Q2RS88"/>
<dbReference type="Gene3D" id="3.30.1460.30">
    <property type="entry name" value="YgaC/TfoX-N like chaperone"/>
    <property type="match status" value="1"/>
</dbReference>
<reference evidence="2 3" key="1">
    <citation type="journal article" date="2011" name="Stand. Genomic Sci.">
        <title>Complete genome sequence of Rhodospirillum rubrum type strain (S1).</title>
        <authorList>
            <person name="Munk A.C."/>
            <person name="Copeland A."/>
            <person name="Lucas S."/>
            <person name="Lapidus A."/>
            <person name="Del Rio T.G."/>
            <person name="Barry K."/>
            <person name="Detter J.C."/>
            <person name="Hammon N."/>
            <person name="Israni S."/>
            <person name="Pitluck S."/>
            <person name="Brettin T."/>
            <person name="Bruce D."/>
            <person name="Han C."/>
            <person name="Tapia R."/>
            <person name="Gilna P."/>
            <person name="Schmutz J."/>
            <person name="Larimer F."/>
            <person name="Land M."/>
            <person name="Kyrpides N.C."/>
            <person name="Mavromatis K."/>
            <person name="Richardson P."/>
            <person name="Rohde M."/>
            <person name="Goker M."/>
            <person name="Klenk H.P."/>
            <person name="Zhang Y."/>
            <person name="Roberts G.P."/>
            <person name="Reslewic S."/>
            <person name="Schwartz D.C."/>
        </authorList>
    </citation>
    <scope>NUCLEOTIDE SEQUENCE [LARGE SCALE GENOMIC DNA]</scope>
    <source>
        <strain evidence="3">ATCC 11170 / ATH 1.1.1 / DSM 467 / LMG 4362 / NCIMB 8255 / S1</strain>
    </source>
</reference>